<dbReference type="OrthoDB" id="1654298at2"/>
<keyword evidence="2" id="KW-1185">Reference proteome</keyword>
<evidence type="ECO:0000313" key="2">
    <source>
        <dbReference type="Proteomes" id="UP000322025"/>
    </source>
</evidence>
<dbReference type="Pfam" id="PF13783">
    <property type="entry name" value="DUF4177"/>
    <property type="match status" value="1"/>
</dbReference>
<dbReference type="AlphaFoldDB" id="A0A5M9HXQ2"/>
<name>A0A5M9HXQ2_9FIRM</name>
<dbReference type="Proteomes" id="UP000322025">
    <property type="component" value="Unassembled WGS sequence"/>
</dbReference>
<proteinExistence type="predicted"/>
<dbReference type="InterPro" id="IPR025234">
    <property type="entry name" value="YjzH-like"/>
</dbReference>
<protein>
    <submittedName>
        <fullName evidence="1">DUF4177 domain-containing protein</fullName>
    </submittedName>
</protein>
<dbReference type="RefSeq" id="WP_087152250.1">
    <property type="nucleotide sequence ID" value="NZ_VMSO01000035.1"/>
</dbReference>
<dbReference type="EMBL" id="VMSO01000035">
    <property type="protein sequence ID" value="KAA8500229.1"/>
    <property type="molecule type" value="Genomic_DNA"/>
</dbReference>
<reference evidence="1" key="1">
    <citation type="submission" date="2019-07" db="EMBL/GenBank/DDBJ databases">
        <authorList>
            <person name="Wongkuna S."/>
            <person name="Scaria J."/>
        </authorList>
    </citation>
    <scope>NUCLEOTIDE SEQUENCE [LARGE SCALE GENOMIC DNA]</scope>
    <source>
        <strain evidence="1">SW178</strain>
    </source>
</reference>
<evidence type="ECO:0000313" key="1">
    <source>
        <dbReference type="EMBL" id="KAA8500229.1"/>
    </source>
</evidence>
<organism evidence="1 2">
    <name type="scientific">Mediterraneibacter catenae</name>
    <dbReference type="NCBI Taxonomy" id="2594882"/>
    <lineage>
        <taxon>Bacteria</taxon>
        <taxon>Bacillati</taxon>
        <taxon>Bacillota</taxon>
        <taxon>Clostridia</taxon>
        <taxon>Lachnospirales</taxon>
        <taxon>Lachnospiraceae</taxon>
        <taxon>Mediterraneibacter</taxon>
    </lineage>
</organism>
<comment type="caution">
    <text evidence="1">The sequence shown here is derived from an EMBL/GenBank/DDBJ whole genome shotgun (WGS) entry which is preliminary data.</text>
</comment>
<sequence length="64" mass="7584">MKEYIHVNVRWRMHGLAVAYVSEHREIINQYAAQGYRFVTAIPTEMKINGCVRKMDLIFEKEVV</sequence>
<accession>A0A5M9HXQ2</accession>
<gene>
    <name evidence="1" type="ORF">FNY66_14620</name>
</gene>